<evidence type="ECO:0000313" key="2">
    <source>
        <dbReference type="EMBL" id="NOH14805.1"/>
    </source>
</evidence>
<protein>
    <submittedName>
        <fullName evidence="2">Malate synthase</fullName>
    </submittedName>
</protein>
<evidence type="ECO:0000256" key="1">
    <source>
        <dbReference type="SAM" id="Coils"/>
    </source>
</evidence>
<dbReference type="EMBL" id="JABFIF010000001">
    <property type="protein sequence ID" value="NOH14805.1"/>
    <property type="molecule type" value="Genomic_DNA"/>
</dbReference>
<proteinExistence type="predicted"/>
<gene>
    <name evidence="2" type="ORF">HMJ28_00105</name>
</gene>
<dbReference type="Proteomes" id="UP000528432">
    <property type="component" value="Unassembled WGS sequence"/>
</dbReference>
<evidence type="ECO:0000313" key="3">
    <source>
        <dbReference type="Proteomes" id="UP000528432"/>
    </source>
</evidence>
<reference evidence="2 3" key="1">
    <citation type="submission" date="2020-05" db="EMBL/GenBank/DDBJ databases">
        <title>Draft genome sequence of Clostridium cochlearium strain AGROS13 isolated from a sheep dairy farm in New Zealand.</title>
        <authorList>
            <person name="Gupta T.B."/>
            <person name="Jauregui R."/>
            <person name="Risson A.N."/>
            <person name="Brightwell G."/>
            <person name="Maclean P."/>
        </authorList>
    </citation>
    <scope>NUCLEOTIDE SEQUENCE [LARGE SCALE GENOMIC DNA]</scope>
    <source>
        <strain evidence="2 3">AGROS13</strain>
    </source>
</reference>
<accession>A0A7Y3V506</accession>
<keyword evidence="1" id="KW-0175">Coiled coil</keyword>
<dbReference type="RefSeq" id="WP_171302563.1">
    <property type="nucleotide sequence ID" value="NZ_JABFIF010000001.1"/>
</dbReference>
<dbReference type="AlphaFoldDB" id="A0A7Y3V506"/>
<sequence length="284" mass="33731">MYLVDKEVIHETFGKGSVVNYNDNYIKIDFESGAKKFVFPDVFGKYMTLVDQEAVNLVNMKIQKREEEKKKEELKLIKEKDLERERQHILEQKKTMQSRKIHPKQQAVFWCETGEEDKIFTEGRIFIGKVKSGENKGQPKRLARMTWKSGCLLTRREPGMPEKDRRILGVFMAEEGFNGQTCKDGYIPAHPEYRLRLSEQESDKMLFWNYYINKNFPTRMTWNSGRQRYFNNIWMAQILQDIVSLKSKPKERENAQRFFEHFCKVNHINEDKLPKANGALMQIQ</sequence>
<feature type="coiled-coil region" evidence="1">
    <location>
        <begin position="57"/>
        <end position="99"/>
    </location>
</feature>
<comment type="caution">
    <text evidence="2">The sequence shown here is derived from an EMBL/GenBank/DDBJ whole genome shotgun (WGS) entry which is preliminary data.</text>
</comment>
<organism evidence="2 3">
    <name type="scientific">Clostridium cochlearium</name>
    <dbReference type="NCBI Taxonomy" id="1494"/>
    <lineage>
        <taxon>Bacteria</taxon>
        <taxon>Bacillati</taxon>
        <taxon>Bacillota</taxon>
        <taxon>Clostridia</taxon>
        <taxon>Eubacteriales</taxon>
        <taxon>Clostridiaceae</taxon>
        <taxon>Clostridium</taxon>
    </lineage>
</organism>
<name>A0A7Y3V506_CLOCO</name>